<feature type="region of interest" description="Disordered" evidence="1">
    <location>
        <begin position="110"/>
        <end position="158"/>
    </location>
</feature>
<evidence type="ECO:0000313" key="3">
    <source>
        <dbReference type="Proteomes" id="UP000593564"/>
    </source>
</evidence>
<comment type="caution">
    <text evidence="2">The sequence shown here is derived from an EMBL/GenBank/DDBJ whole genome shotgun (WGS) entry which is preliminary data.</text>
</comment>
<protein>
    <submittedName>
        <fullName evidence="2">Uncharacterized protein</fullName>
    </submittedName>
</protein>
<feature type="compositionally biased region" description="Polar residues" evidence="1">
    <location>
        <begin position="149"/>
        <end position="158"/>
    </location>
</feature>
<reference evidence="2 3" key="2">
    <citation type="submission" date="2020-07" db="EMBL/GenBank/DDBJ databases">
        <title>Genome assembly of wild tea tree DASZ reveals pedigree and selection history of tea varieties.</title>
        <authorList>
            <person name="Zhang W."/>
        </authorList>
    </citation>
    <scope>NUCLEOTIDE SEQUENCE [LARGE SCALE GENOMIC DNA]</scope>
    <source>
        <strain evidence="3">cv. G240</strain>
        <tissue evidence="2">Leaf</tissue>
    </source>
</reference>
<dbReference type="Proteomes" id="UP000593564">
    <property type="component" value="Unassembled WGS sequence"/>
</dbReference>
<feature type="region of interest" description="Disordered" evidence="1">
    <location>
        <begin position="1"/>
        <end position="21"/>
    </location>
</feature>
<dbReference type="EMBL" id="JACBKZ010000014">
    <property type="protein sequence ID" value="KAF5932137.1"/>
    <property type="molecule type" value="Genomic_DNA"/>
</dbReference>
<keyword evidence="3" id="KW-1185">Reference proteome</keyword>
<sequence>MEKGYLNALDPQPLPDPLPARHNPTKYCIIAPPQDPNVTTNPLPIHHQVSPPRLNFIHALPSTFNPSIYITPAHSPKPKTLKIKRLNKQHVLELVAKTVDDTFVAQGESILNQGPSNGKGCFTRNTHPNSSPKPTNTRSTPANPFANISKPSVSSSPKQTFTQLHMSQTCALKVLMEKRYLKPLNPRPLPNPLPPTHDSTQYCTFHQQYGHHTDRYFRLYHEIQDLLDNRVITPPENPKAVNNPLPNHNRLPLYNIKPIHSLPTTNHYPSQHSIPANEPKPIMFIPESFDSNLSKRDKIFEKMESFLILASSSLMKQWALYRCQHWWLE</sequence>
<name>A0A7J7FVK1_CAMSI</name>
<gene>
    <name evidence="2" type="ORF">HYC85_028308</name>
</gene>
<reference evidence="3" key="1">
    <citation type="journal article" date="2020" name="Nat. Commun.">
        <title>Genome assembly of wild tea tree DASZ reveals pedigree and selection history of tea varieties.</title>
        <authorList>
            <person name="Zhang W."/>
            <person name="Zhang Y."/>
            <person name="Qiu H."/>
            <person name="Guo Y."/>
            <person name="Wan H."/>
            <person name="Zhang X."/>
            <person name="Scossa F."/>
            <person name="Alseekh S."/>
            <person name="Zhang Q."/>
            <person name="Wang P."/>
            <person name="Xu L."/>
            <person name="Schmidt M.H."/>
            <person name="Jia X."/>
            <person name="Li D."/>
            <person name="Zhu A."/>
            <person name="Guo F."/>
            <person name="Chen W."/>
            <person name="Ni D."/>
            <person name="Usadel B."/>
            <person name="Fernie A.R."/>
            <person name="Wen W."/>
        </authorList>
    </citation>
    <scope>NUCLEOTIDE SEQUENCE [LARGE SCALE GENOMIC DNA]</scope>
    <source>
        <strain evidence="3">cv. G240</strain>
    </source>
</reference>
<dbReference type="AlphaFoldDB" id="A0A7J7FVK1"/>
<organism evidence="2 3">
    <name type="scientific">Camellia sinensis</name>
    <name type="common">Tea plant</name>
    <name type="synonym">Thea sinensis</name>
    <dbReference type="NCBI Taxonomy" id="4442"/>
    <lineage>
        <taxon>Eukaryota</taxon>
        <taxon>Viridiplantae</taxon>
        <taxon>Streptophyta</taxon>
        <taxon>Embryophyta</taxon>
        <taxon>Tracheophyta</taxon>
        <taxon>Spermatophyta</taxon>
        <taxon>Magnoliopsida</taxon>
        <taxon>eudicotyledons</taxon>
        <taxon>Gunneridae</taxon>
        <taxon>Pentapetalae</taxon>
        <taxon>asterids</taxon>
        <taxon>Ericales</taxon>
        <taxon>Theaceae</taxon>
        <taxon>Camellia</taxon>
    </lineage>
</organism>
<evidence type="ECO:0000256" key="1">
    <source>
        <dbReference type="SAM" id="MobiDB-lite"/>
    </source>
</evidence>
<proteinExistence type="predicted"/>
<feature type="compositionally biased region" description="Polar residues" evidence="1">
    <location>
        <begin position="123"/>
        <end position="142"/>
    </location>
</feature>
<evidence type="ECO:0000313" key="2">
    <source>
        <dbReference type="EMBL" id="KAF5932137.1"/>
    </source>
</evidence>
<accession>A0A7J7FVK1</accession>